<dbReference type="SUPFAM" id="SSF52540">
    <property type="entry name" value="P-loop containing nucleoside triphosphate hydrolases"/>
    <property type="match status" value="1"/>
</dbReference>
<keyword evidence="1" id="KW-0547">Nucleotide-binding</keyword>
<dbReference type="PROSITE" id="PS51388">
    <property type="entry name" value="GED"/>
    <property type="match status" value="1"/>
</dbReference>
<evidence type="ECO:0000256" key="2">
    <source>
        <dbReference type="ARBA" id="ARBA00023134"/>
    </source>
</evidence>
<dbReference type="Pfam" id="PF00350">
    <property type="entry name" value="Dynamin_N"/>
    <property type="match status" value="1"/>
</dbReference>
<feature type="region of interest" description="Disordered" evidence="3">
    <location>
        <begin position="1"/>
        <end position="23"/>
    </location>
</feature>
<reference evidence="6" key="1">
    <citation type="submission" date="2023-03" db="EMBL/GenBank/DDBJ databases">
        <title>Complete genome of Cladonia borealis.</title>
        <authorList>
            <person name="Park H."/>
        </authorList>
    </citation>
    <scope>NUCLEOTIDE SEQUENCE</scope>
    <source>
        <strain evidence="6">ANT050790</strain>
    </source>
</reference>
<organism evidence="6 7">
    <name type="scientific">Cladonia borealis</name>
    <dbReference type="NCBI Taxonomy" id="184061"/>
    <lineage>
        <taxon>Eukaryota</taxon>
        <taxon>Fungi</taxon>
        <taxon>Dikarya</taxon>
        <taxon>Ascomycota</taxon>
        <taxon>Pezizomycotina</taxon>
        <taxon>Lecanoromycetes</taxon>
        <taxon>OSLEUM clade</taxon>
        <taxon>Lecanoromycetidae</taxon>
        <taxon>Lecanorales</taxon>
        <taxon>Lecanorineae</taxon>
        <taxon>Cladoniaceae</taxon>
        <taxon>Cladonia</taxon>
    </lineage>
</organism>
<dbReference type="GO" id="GO:0003924">
    <property type="term" value="F:GTPase activity"/>
    <property type="evidence" value="ECO:0007669"/>
    <property type="project" value="InterPro"/>
</dbReference>
<dbReference type="InterPro" id="IPR020850">
    <property type="entry name" value="GED_dom"/>
</dbReference>
<feature type="compositionally biased region" description="Acidic residues" evidence="3">
    <location>
        <begin position="459"/>
        <end position="472"/>
    </location>
</feature>
<dbReference type="GO" id="GO:0008017">
    <property type="term" value="F:microtubule binding"/>
    <property type="evidence" value="ECO:0007669"/>
    <property type="project" value="TreeGrafter"/>
</dbReference>
<dbReference type="PRINTS" id="PR00195">
    <property type="entry name" value="DYNAMIN"/>
</dbReference>
<dbReference type="PANTHER" id="PTHR11566:SF66">
    <property type="entry name" value="INTERFERON-INDUCED GTP-BINDING PROTEIN MX"/>
    <property type="match status" value="1"/>
</dbReference>
<evidence type="ECO:0000313" key="7">
    <source>
        <dbReference type="Proteomes" id="UP001166286"/>
    </source>
</evidence>
<dbReference type="InterPro" id="IPR001401">
    <property type="entry name" value="Dynamin_GTPase"/>
</dbReference>
<dbReference type="GO" id="GO:0006897">
    <property type="term" value="P:endocytosis"/>
    <property type="evidence" value="ECO:0007669"/>
    <property type="project" value="TreeGrafter"/>
</dbReference>
<dbReference type="PROSITE" id="PS51718">
    <property type="entry name" value="G_DYNAMIN_2"/>
    <property type="match status" value="1"/>
</dbReference>
<dbReference type="Pfam" id="PF01031">
    <property type="entry name" value="Dynamin_M"/>
    <property type="match status" value="1"/>
</dbReference>
<dbReference type="Gene3D" id="3.40.50.300">
    <property type="entry name" value="P-loop containing nucleotide triphosphate hydrolases"/>
    <property type="match status" value="1"/>
</dbReference>
<name>A0AA39R304_9LECA</name>
<dbReference type="InterPro" id="IPR045063">
    <property type="entry name" value="Dynamin_N"/>
</dbReference>
<accession>A0AA39R304</accession>
<comment type="caution">
    <text evidence="6">The sequence shown here is derived from an EMBL/GenBank/DDBJ whole genome shotgun (WGS) entry which is preliminary data.</text>
</comment>
<feature type="domain" description="GED" evidence="4">
    <location>
        <begin position="632"/>
        <end position="723"/>
    </location>
</feature>
<dbReference type="PANTHER" id="PTHR11566">
    <property type="entry name" value="DYNAMIN"/>
    <property type="match status" value="1"/>
</dbReference>
<dbReference type="GO" id="GO:0000266">
    <property type="term" value="P:mitochondrial fission"/>
    <property type="evidence" value="ECO:0007669"/>
    <property type="project" value="TreeGrafter"/>
</dbReference>
<dbReference type="CDD" id="cd08771">
    <property type="entry name" value="DLP_1"/>
    <property type="match status" value="1"/>
</dbReference>
<dbReference type="GO" id="GO:0048312">
    <property type="term" value="P:intracellular distribution of mitochondria"/>
    <property type="evidence" value="ECO:0007669"/>
    <property type="project" value="TreeGrafter"/>
</dbReference>
<keyword evidence="7" id="KW-1185">Reference proteome</keyword>
<gene>
    <name evidence="6" type="ORF">JMJ35_004706</name>
</gene>
<dbReference type="GO" id="GO:0005739">
    <property type="term" value="C:mitochondrion"/>
    <property type="evidence" value="ECO:0007669"/>
    <property type="project" value="TreeGrafter"/>
</dbReference>
<dbReference type="EMBL" id="JAFEKC020000009">
    <property type="protein sequence ID" value="KAK0512689.1"/>
    <property type="molecule type" value="Genomic_DNA"/>
</dbReference>
<evidence type="ECO:0000256" key="3">
    <source>
        <dbReference type="SAM" id="MobiDB-lite"/>
    </source>
</evidence>
<evidence type="ECO:0008006" key="8">
    <source>
        <dbReference type="Google" id="ProtNLM"/>
    </source>
</evidence>
<dbReference type="GO" id="GO:0016559">
    <property type="term" value="P:peroxisome fission"/>
    <property type="evidence" value="ECO:0007669"/>
    <property type="project" value="TreeGrafter"/>
</dbReference>
<dbReference type="AlphaFoldDB" id="A0AA39R304"/>
<dbReference type="Proteomes" id="UP001166286">
    <property type="component" value="Unassembled WGS sequence"/>
</dbReference>
<proteinExistence type="predicted"/>
<evidence type="ECO:0000259" key="4">
    <source>
        <dbReference type="PROSITE" id="PS51388"/>
    </source>
</evidence>
<dbReference type="InterPro" id="IPR027417">
    <property type="entry name" value="P-loop_NTPase"/>
</dbReference>
<dbReference type="GO" id="GO:0005874">
    <property type="term" value="C:microtubule"/>
    <property type="evidence" value="ECO:0007669"/>
    <property type="project" value="TreeGrafter"/>
</dbReference>
<dbReference type="InterPro" id="IPR022812">
    <property type="entry name" value="Dynamin"/>
</dbReference>
<evidence type="ECO:0000259" key="5">
    <source>
        <dbReference type="PROSITE" id="PS51718"/>
    </source>
</evidence>
<evidence type="ECO:0000313" key="6">
    <source>
        <dbReference type="EMBL" id="KAK0512689.1"/>
    </source>
</evidence>
<dbReference type="SMART" id="SM00053">
    <property type="entry name" value="DYNc"/>
    <property type="match status" value="1"/>
</dbReference>
<evidence type="ECO:0000256" key="1">
    <source>
        <dbReference type="ARBA" id="ARBA00022741"/>
    </source>
</evidence>
<dbReference type="InterPro" id="IPR030381">
    <property type="entry name" value="G_DYNAMIN_dom"/>
</dbReference>
<protein>
    <recommendedName>
        <fullName evidence="8">Dynamin family protein</fullName>
    </recommendedName>
</protein>
<dbReference type="GO" id="GO:0016020">
    <property type="term" value="C:membrane"/>
    <property type="evidence" value="ECO:0007669"/>
    <property type="project" value="TreeGrafter"/>
</dbReference>
<feature type="domain" description="Dynamin-type G" evidence="5">
    <location>
        <begin position="71"/>
        <end position="359"/>
    </location>
</feature>
<feature type="region of interest" description="Disordered" evidence="3">
    <location>
        <begin position="459"/>
        <end position="490"/>
    </location>
</feature>
<feature type="region of interest" description="Disordered" evidence="3">
    <location>
        <begin position="730"/>
        <end position="759"/>
    </location>
</feature>
<keyword evidence="2" id="KW-0342">GTP-binding</keyword>
<dbReference type="InterPro" id="IPR000375">
    <property type="entry name" value="Dynamin_stalk"/>
</dbReference>
<sequence length="759" mass="86188">MESSRRRTNPGAYVAHPHTYSNNGYEDHTGVDDAPKLLGTVLDSLPLGTDEENSRLLNLIDKLRECRVDEYIDLPQIIVVGDQSSGKSSVLEAITEIPFPRKNVRCTRFATQISLRRADEVKTRIRILPAKGRTAQETKGLLDFEEINHEQVDFNTVFSRATRTIFPSSGIETFLSRDILSIESSGPQRPHLTVVDLPGIIHSATMSQAESDVRAIRDLAREYMQKERSIILPIVSGAVDISNQIVLTEVKRVDPDGIRTLPIITKPDKAAPPDQEMEFITLASNKDERNKFRLGWHILRNRDKDEMDSTPEQRRMTEKRFFASTQWGAKLEPSQLGVAALLKRLSTQLIRHISAEAFKVQADIKRELGKCKAKIEELGECNETVEDMREELYILCKRSGQCTQAAVQGHGTNPTGIDNCPSPNDGGNNAWNLRSRIVKQNKSFAKYMETRGSACLVLGDEETDDEEKDDEETPSRNFSAEEGKKGAMPTMKRSQYIKTEVVPLLRDNAGMELSMDSNPLLVYRLFQSYSRKWPEVANNHIKNIHKICEEFLSEIMFAFWPTSIHNRIWSGFIQDVIGARFKQSLCEANKLKQDRMRTVTPYELQFESDFYEWKQTRQNNGFDAAELANEIYVEVLVKMLLLYESNLKTFISNIIVQAVERHLVAGLDIIFDESRVRHLSDNEVRELIEEDCQVRTERQELRAKEKALEQGFAICKQIARRQDLGPQGIPQDSNFAAHYDQAVPHSRPDLAATTGSSSS</sequence>
<dbReference type="GO" id="GO:0005525">
    <property type="term" value="F:GTP binding"/>
    <property type="evidence" value="ECO:0007669"/>
    <property type="project" value="InterPro"/>
</dbReference>